<dbReference type="EMBL" id="SRLO01005510">
    <property type="protein sequence ID" value="TNN29547.1"/>
    <property type="molecule type" value="Genomic_DNA"/>
</dbReference>
<proteinExistence type="predicted"/>
<protein>
    <submittedName>
        <fullName evidence="2">Uncharacterized protein</fullName>
    </submittedName>
</protein>
<comment type="caution">
    <text evidence="2">The sequence shown here is derived from an EMBL/GenBank/DDBJ whole genome shotgun (WGS) entry which is preliminary data.</text>
</comment>
<keyword evidence="1" id="KW-1133">Transmembrane helix</keyword>
<dbReference type="AlphaFoldDB" id="A0A4Z2EKR6"/>
<dbReference type="Proteomes" id="UP000314294">
    <property type="component" value="Unassembled WGS sequence"/>
</dbReference>
<reference evidence="2 3" key="1">
    <citation type="submission" date="2019-03" db="EMBL/GenBank/DDBJ databases">
        <title>First draft genome of Liparis tanakae, snailfish: a comprehensive survey of snailfish specific genes.</title>
        <authorList>
            <person name="Kim W."/>
            <person name="Song I."/>
            <person name="Jeong J.-H."/>
            <person name="Kim D."/>
            <person name="Kim S."/>
            <person name="Ryu S."/>
            <person name="Song J.Y."/>
            <person name="Lee S.K."/>
        </authorList>
    </citation>
    <scope>NUCLEOTIDE SEQUENCE [LARGE SCALE GENOMIC DNA]</scope>
    <source>
        <tissue evidence="2">Muscle</tissue>
    </source>
</reference>
<evidence type="ECO:0000313" key="2">
    <source>
        <dbReference type="EMBL" id="TNN29547.1"/>
    </source>
</evidence>
<sequence length="117" mass="13029">MKHTQLPQHSQNPPLALSLLPLLISVSSRLFSVLLVFLVSCRTEHPSFTASLRSLSSASRPTVTISPTSGSFEPPKSFSQHVEQTELPLAALQTLGFVHQFIRMQMCLHAELEKHNR</sequence>
<name>A0A4Z2EKR6_9TELE</name>
<keyword evidence="1" id="KW-0812">Transmembrane</keyword>
<feature type="transmembrane region" description="Helical" evidence="1">
    <location>
        <begin position="15"/>
        <end position="39"/>
    </location>
</feature>
<evidence type="ECO:0000313" key="3">
    <source>
        <dbReference type="Proteomes" id="UP000314294"/>
    </source>
</evidence>
<gene>
    <name evidence="2" type="ORF">EYF80_060303</name>
</gene>
<keyword evidence="3" id="KW-1185">Reference proteome</keyword>
<organism evidence="2 3">
    <name type="scientific">Liparis tanakae</name>
    <name type="common">Tanaka's snailfish</name>
    <dbReference type="NCBI Taxonomy" id="230148"/>
    <lineage>
        <taxon>Eukaryota</taxon>
        <taxon>Metazoa</taxon>
        <taxon>Chordata</taxon>
        <taxon>Craniata</taxon>
        <taxon>Vertebrata</taxon>
        <taxon>Euteleostomi</taxon>
        <taxon>Actinopterygii</taxon>
        <taxon>Neopterygii</taxon>
        <taxon>Teleostei</taxon>
        <taxon>Neoteleostei</taxon>
        <taxon>Acanthomorphata</taxon>
        <taxon>Eupercaria</taxon>
        <taxon>Perciformes</taxon>
        <taxon>Cottioidei</taxon>
        <taxon>Cottales</taxon>
        <taxon>Liparidae</taxon>
        <taxon>Liparis</taxon>
    </lineage>
</organism>
<keyword evidence="1" id="KW-0472">Membrane</keyword>
<evidence type="ECO:0000256" key="1">
    <source>
        <dbReference type="SAM" id="Phobius"/>
    </source>
</evidence>
<accession>A0A4Z2EKR6</accession>